<dbReference type="OrthoDB" id="9791837at2"/>
<evidence type="ECO:0000259" key="2">
    <source>
        <dbReference type="PROSITE" id="PS50975"/>
    </source>
</evidence>
<proteinExistence type="predicted"/>
<dbReference type="GO" id="GO:0046872">
    <property type="term" value="F:metal ion binding"/>
    <property type="evidence" value="ECO:0007669"/>
    <property type="project" value="InterPro"/>
</dbReference>
<dbReference type="SUPFAM" id="SSF56059">
    <property type="entry name" value="Glutathione synthetase ATP-binding domain-like"/>
    <property type="match status" value="1"/>
</dbReference>
<dbReference type="Proteomes" id="UP000029733">
    <property type="component" value="Unassembled WGS sequence"/>
</dbReference>
<evidence type="ECO:0000313" key="4">
    <source>
        <dbReference type="Proteomes" id="UP000029733"/>
    </source>
</evidence>
<feature type="domain" description="ATP-grasp" evidence="2">
    <location>
        <begin position="64"/>
        <end position="120"/>
    </location>
</feature>
<name>A0A4U8TCQ5_9HELI</name>
<dbReference type="Gene3D" id="3.30.470.20">
    <property type="entry name" value="ATP-grasp fold, B domain"/>
    <property type="match status" value="1"/>
</dbReference>
<dbReference type="InterPro" id="IPR005479">
    <property type="entry name" value="CPAse_ATP-bd"/>
</dbReference>
<dbReference type="AlphaFoldDB" id="A0A4U8TCQ5"/>
<gene>
    <name evidence="3" type="ORF">LS71_003135</name>
</gene>
<evidence type="ECO:0000313" key="3">
    <source>
        <dbReference type="EMBL" id="TLD97741.1"/>
    </source>
</evidence>
<comment type="caution">
    <text evidence="3">The sequence shown here is derived from an EMBL/GenBank/DDBJ whole genome shotgun (WGS) entry which is preliminary data.</text>
</comment>
<dbReference type="GO" id="GO:0005524">
    <property type="term" value="F:ATP binding"/>
    <property type="evidence" value="ECO:0007669"/>
    <property type="project" value="UniProtKB-UniRule"/>
</dbReference>
<reference evidence="3 4" key="1">
    <citation type="journal article" date="2014" name="Genome Announc.">
        <title>Draft genome sequences of eight enterohepatic helicobacter species isolated from both laboratory and wild rodents.</title>
        <authorList>
            <person name="Sheh A."/>
            <person name="Shen Z."/>
            <person name="Fox J.G."/>
        </authorList>
    </citation>
    <scope>NUCLEOTIDE SEQUENCE [LARGE SCALE GENOMIC DNA]</scope>
    <source>
        <strain evidence="3 4">MIT 09-6949</strain>
    </source>
</reference>
<keyword evidence="1" id="KW-0547">Nucleotide-binding</keyword>
<accession>A0A4U8TCQ5</accession>
<dbReference type="PROSITE" id="PS00867">
    <property type="entry name" value="CPSASE_2"/>
    <property type="match status" value="1"/>
</dbReference>
<dbReference type="Pfam" id="PF15632">
    <property type="entry name" value="ATPgrasp_Ter"/>
    <property type="match status" value="1"/>
</dbReference>
<keyword evidence="4" id="KW-1185">Reference proteome</keyword>
<organism evidence="3 4">
    <name type="scientific">Helicobacter jaachi</name>
    <dbReference type="NCBI Taxonomy" id="1677920"/>
    <lineage>
        <taxon>Bacteria</taxon>
        <taxon>Pseudomonadati</taxon>
        <taxon>Campylobacterota</taxon>
        <taxon>Epsilonproteobacteria</taxon>
        <taxon>Campylobacterales</taxon>
        <taxon>Helicobacteraceae</taxon>
        <taxon>Helicobacter</taxon>
    </lineage>
</organism>
<dbReference type="EMBL" id="JRPR02000001">
    <property type="protein sequence ID" value="TLD97741.1"/>
    <property type="molecule type" value="Genomic_DNA"/>
</dbReference>
<sequence>MQKQAQSLYITQYLVTGQEYTIDCLFDAQGQPLYIIPRKRIDVREGKSTKGEVCDVKSLESYIRAMATKTHFVGAINVQAFITAQNEPIFIEVNPRLGGGSALSFAASENWVEAMIEMFIYKRLITPKPVHYGLKMARSYIETYF</sequence>
<evidence type="ECO:0000256" key="1">
    <source>
        <dbReference type="PROSITE-ProRule" id="PRU00409"/>
    </source>
</evidence>
<dbReference type="RefSeq" id="WP_052057936.1">
    <property type="nucleotide sequence ID" value="NZ_JRPR02000001.1"/>
</dbReference>
<dbReference type="InterPro" id="IPR011761">
    <property type="entry name" value="ATP-grasp"/>
</dbReference>
<keyword evidence="1" id="KW-0067">ATP-binding</keyword>
<protein>
    <submittedName>
        <fullName evidence="3">ATP-grasp domain-containing protein</fullName>
    </submittedName>
</protein>
<dbReference type="PROSITE" id="PS50975">
    <property type="entry name" value="ATP_GRASP"/>
    <property type="match status" value="1"/>
</dbReference>